<evidence type="ECO:0000256" key="2">
    <source>
        <dbReference type="ARBA" id="ARBA00009610"/>
    </source>
</evidence>
<keyword evidence="5" id="KW-1185">Reference proteome</keyword>
<evidence type="ECO:0000256" key="1">
    <source>
        <dbReference type="ARBA" id="ARBA00004687"/>
    </source>
</evidence>
<comment type="similarity">
    <text evidence="2">Belongs to the PIGH family.</text>
</comment>
<dbReference type="GO" id="GO:0000506">
    <property type="term" value="C:glycosylphosphatidylinositol-N-acetylglucosaminyltransferase (GPI-GnT) complex"/>
    <property type="evidence" value="ECO:0007669"/>
    <property type="project" value="InterPro"/>
</dbReference>
<dbReference type="InterPro" id="IPR044215">
    <property type="entry name" value="PIG-H"/>
</dbReference>
<dbReference type="EMBL" id="JAAABM010000007">
    <property type="protein sequence ID" value="KAF7676080.1"/>
    <property type="molecule type" value="Genomic_DNA"/>
</dbReference>
<dbReference type="PANTHER" id="PTHR15231">
    <property type="entry name" value="PHOSPHATIDYLINOSITOL N-ACETYLGLUCOSAMINYLTRANSFERASE SUBUNIT H"/>
    <property type="match status" value="1"/>
</dbReference>
<feature type="domain" description="Phosphatidylinositol N-acetylglucosaminyltransferase subunit H conserved" evidence="3">
    <location>
        <begin position="124"/>
        <end position="189"/>
    </location>
</feature>
<evidence type="ECO:0000313" key="4">
    <source>
        <dbReference type="EMBL" id="KAF7676080.1"/>
    </source>
</evidence>
<dbReference type="GeneID" id="62203810"/>
<reference evidence="4" key="2">
    <citation type="submission" date="2020-08" db="EMBL/GenBank/DDBJ databases">
        <title>Draft Genome Sequence of Cumin Blight Pathogen Alternaria burnsii.</title>
        <authorList>
            <person name="Feng Z."/>
        </authorList>
    </citation>
    <scope>NUCLEOTIDE SEQUENCE</scope>
    <source>
        <strain evidence="4">CBS107.38</strain>
    </source>
</reference>
<evidence type="ECO:0000313" key="5">
    <source>
        <dbReference type="Proteomes" id="UP000596902"/>
    </source>
</evidence>
<comment type="caution">
    <text evidence="4">The sequence shown here is derived from an EMBL/GenBank/DDBJ whole genome shotgun (WGS) entry which is preliminary data.</text>
</comment>
<dbReference type="Pfam" id="PF10181">
    <property type="entry name" value="PIG-H"/>
    <property type="match status" value="1"/>
</dbReference>
<sequence>MLALIDHLTSPPAQTFHVLQPTSSTITYTVSTRPVPKTLPALARYYAGILLRVSLGIISILSLWSKFCVTNEARYDPTLRMWKMGHGVEAHLVRLTEAYQWRYLIPTACIMLFLVFRRNYTEESLTILRGLGVQTSTTSLTYLQTPTTRFIPTTSIQDVFIHEAFKGFEVKFYLMVVVEDEEKVVVVFPRLLPRRGTLEIVWRGVRGGLWEDSIKSADRETNVESKAAGIVES</sequence>
<dbReference type="UniPathway" id="UPA00196"/>
<evidence type="ECO:0000259" key="3">
    <source>
        <dbReference type="Pfam" id="PF10181"/>
    </source>
</evidence>
<dbReference type="RefSeq" id="XP_038786321.1">
    <property type="nucleotide sequence ID" value="XM_038930632.1"/>
</dbReference>
<dbReference type="PANTHER" id="PTHR15231:SF1">
    <property type="entry name" value="PHOSPHATIDYLINOSITOL N-ACETYLGLUCOSAMINYLTRANSFERASE SUBUNIT H"/>
    <property type="match status" value="1"/>
</dbReference>
<dbReference type="InterPro" id="IPR019328">
    <property type="entry name" value="PIGH-H_dom"/>
</dbReference>
<accession>A0A8H7BB69</accession>
<comment type="pathway">
    <text evidence="1">Glycolipid biosynthesis; glycosylphosphatidylinositol-anchor biosynthesis.</text>
</comment>
<dbReference type="AlphaFoldDB" id="A0A8H7BB69"/>
<protein>
    <submittedName>
        <fullName evidence="4">Gpi15 protein</fullName>
    </submittedName>
</protein>
<name>A0A8H7BB69_9PLEO</name>
<organism evidence="4 5">
    <name type="scientific">Alternaria burnsii</name>
    <dbReference type="NCBI Taxonomy" id="1187904"/>
    <lineage>
        <taxon>Eukaryota</taxon>
        <taxon>Fungi</taxon>
        <taxon>Dikarya</taxon>
        <taxon>Ascomycota</taxon>
        <taxon>Pezizomycotina</taxon>
        <taxon>Dothideomycetes</taxon>
        <taxon>Pleosporomycetidae</taxon>
        <taxon>Pleosporales</taxon>
        <taxon>Pleosporineae</taxon>
        <taxon>Pleosporaceae</taxon>
        <taxon>Alternaria</taxon>
        <taxon>Alternaria sect. Alternaria</taxon>
    </lineage>
</organism>
<dbReference type="Proteomes" id="UP000596902">
    <property type="component" value="Unassembled WGS sequence"/>
</dbReference>
<gene>
    <name evidence="4" type="ORF">GT037_005585</name>
</gene>
<proteinExistence type="inferred from homology"/>
<reference evidence="4" key="1">
    <citation type="submission" date="2020-01" db="EMBL/GenBank/DDBJ databases">
        <authorList>
            <person name="Feng Z.H.Z."/>
        </authorList>
    </citation>
    <scope>NUCLEOTIDE SEQUENCE</scope>
    <source>
        <strain evidence="4">CBS107.38</strain>
    </source>
</reference>
<dbReference type="GO" id="GO:0006506">
    <property type="term" value="P:GPI anchor biosynthetic process"/>
    <property type="evidence" value="ECO:0007669"/>
    <property type="project" value="UniProtKB-UniPathway"/>
</dbReference>